<dbReference type="EC" id="3.4.21.53" evidence="10 11"/>
<evidence type="ECO:0000256" key="13">
    <source>
        <dbReference type="PIRSR" id="PIRSR001174-2"/>
    </source>
</evidence>
<organism evidence="19 20">
    <name type="scientific">Lamprobacter modestohalophilus</name>
    <dbReference type="NCBI Taxonomy" id="1064514"/>
    <lineage>
        <taxon>Bacteria</taxon>
        <taxon>Pseudomonadati</taxon>
        <taxon>Pseudomonadota</taxon>
        <taxon>Gammaproteobacteria</taxon>
        <taxon>Chromatiales</taxon>
        <taxon>Chromatiaceae</taxon>
        <taxon>Lamprobacter</taxon>
    </lineage>
</organism>
<keyword evidence="8 10" id="KW-0346">Stress response</keyword>
<feature type="active site" evidence="10 12">
    <location>
        <position position="732"/>
    </location>
</feature>
<dbReference type="CDD" id="cd19500">
    <property type="entry name" value="RecA-like_Lon"/>
    <property type="match status" value="1"/>
</dbReference>
<comment type="catalytic activity">
    <reaction evidence="9 10 11 14">
        <text>Hydrolysis of proteins in presence of ATP.</text>
        <dbReference type="EC" id="3.4.21.53"/>
    </reaction>
</comment>
<dbReference type="InterPro" id="IPR027417">
    <property type="entry name" value="P-loop_NTPase"/>
</dbReference>
<dbReference type="GO" id="GO:0004176">
    <property type="term" value="F:ATP-dependent peptidase activity"/>
    <property type="evidence" value="ECO:0007669"/>
    <property type="project" value="UniProtKB-UniRule"/>
</dbReference>
<dbReference type="SMART" id="SM00464">
    <property type="entry name" value="LON"/>
    <property type="match status" value="1"/>
</dbReference>
<dbReference type="FunFam" id="3.40.50.300:FF:000021">
    <property type="entry name" value="Lon protease homolog"/>
    <property type="match status" value="1"/>
</dbReference>
<feature type="active site" evidence="10 12">
    <location>
        <position position="774"/>
    </location>
</feature>
<dbReference type="AlphaFoldDB" id="A0A9X0W8X7"/>
<dbReference type="GO" id="GO:0005737">
    <property type="term" value="C:cytoplasm"/>
    <property type="evidence" value="ECO:0007669"/>
    <property type="project" value="UniProtKB-SubCell"/>
</dbReference>
<keyword evidence="20" id="KW-1185">Reference proteome</keyword>
<dbReference type="Pfam" id="PF22667">
    <property type="entry name" value="Lon_lid"/>
    <property type="match status" value="1"/>
</dbReference>
<dbReference type="InterPro" id="IPR027065">
    <property type="entry name" value="Lon_Prtase"/>
</dbReference>
<dbReference type="SMART" id="SM00382">
    <property type="entry name" value="AAA"/>
    <property type="match status" value="1"/>
</dbReference>
<dbReference type="Gene3D" id="3.30.230.10">
    <property type="match status" value="1"/>
</dbReference>
<dbReference type="GO" id="GO:0006515">
    <property type="term" value="P:protein quality control for misfolded or incompletely synthesized proteins"/>
    <property type="evidence" value="ECO:0007669"/>
    <property type="project" value="UniProtKB-UniRule"/>
</dbReference>
<dbReference type="InterPro" id="IPR003593">
    <property type="entry name" value="AAA+_ATPase"/>
</dbReference>
<gene>
    <name evidence="10 19" type="primary">lon</name>
    <name evidence="19" type="ORF">CKO42_12355</name>
</gene>
<keyword evidence="7 10" id="KW-0067">ATP-binding</keyword>
<dbReference type="Gene3D" id="1.20.5.5270">
    <property type="match status" value="1"/>
</dbReference>
<evidence type="ECO:0000256" key="11">
    <source>
        <dbReference type="PIRNR" id="PIRNR001174"/>
    </source>
</evidence>
<feature type="region of interest" description="Disordered" evidence="16">
    <location>
        <begin position="1"/>
        <end position="45"/>
    </location>
</feature>
<keyword evidence="4 10" id="KW-0547">Nucleotide-binding</keyword>
<dbReference type="Pfam" id="PF02190">
    <property type="entry name" value="LON_substr_bdg"/>
    <property type="match status" value="1"/>
</dbReference>
<dbReference type="EMBL" id="NRRY01000019">
    <property type="protein sequence ID" value="MBK1619212.1"/>
    <property type="molecule type" value="Genomic_DNA"/>
</dbReference>
<dbReference type="Gene3D" id="2.30.130.40">
    <property type="entry name" value="LON domain-like"/>
    <property type="match status" value="1"/>
</dbReference>
<dbReference type="PIRSF" id="PIRSF001174">
    <property type="entry name" value="Lon_proteas"/>
    <property type="match status" value="1"/>
</dbReference>
<evidence type="ECO:0000256" key="5">
    <source>
        <dbReference type="ARBA" id="ARBA00022801"/>
    </source>
</evidence>
<dbReference type="RefSeq" id="WP_200244318.1">
    <property type="nucleotide sequence ID" value="NZ_NRRY01000019.1"/>
</dbReference>
<dbReference type="Pfam" id="PF00004">
    <property type="entry name" value="AAA"/>
    <property type="match status" value="1"/>
</dbReference>
<dbReference type="InterPro" id="IPR004815">
    <property type="entry name" value="Lon_bac/euk-typ"/>
</dbReference>
<comment type="similarity">
    <text evidence="10 11 14 15">Belongs to the peptidase S16 family.</text>
</comment>
<dbReference type="SUPFAM" id="SSF54211">
    <property type="entry name" value="Ribosomal protein S5 domain 2-like"/>
    <property type="match status" value="1"/>
</dbReference>
<sequence length="828" mass="92740">MNDEVADTEQQKDEDVGKEDLELDQENVEQDDVSNEDFDSEDFDKEKGELARARDVLPSMIHLLPVASRPFFPGQAVPLLMDSEYWLQTMKAVGETEHKILGVVLVGSNTSEEARSADFKPVGTACRVHRVHSEEGKLQVLVECLQRFRIERFVSRKRPFSARVDYMPEPVPEPEDQIKAYAMAVINTIKELLPLNPLYVEELRMFLDRFGPDDPSHLADFAASLTTSTKVQLQEVLEAVPLMKRMEKVLVLLNNELELAKAQHSIRQSVEERMQKQQREFFLKEQLKVIQKELGIAKDDRTAETDKFKDRLKKLTLTEESQKRVDEEMDKLAMLETGSPEYSVTRNYLDWITLLPWGLHSKDKLDLKRARRVLDRDHYGLDDVKNRILEFLAVGIHKSEIAGSIILLVGPPGVGKTSIGRSIADALGRRFYRFSVGGIRDEAEIKGHRRTYIGAMPGKFLQAIKDAGTANPVIMLDEIDKIGASYHGDPASSLLEVLDPEQNVDFLDHYLDLRFDLSKVLFVCTANQTDSIPGPLLDRMEVIQLSGYIAEEKLAIAKKYLLPRQIDRAGLPKDTVKLKTKALRSLIEGYARDAGVRRLEKQLGKIVRKVAVKMLEGAETPLEVDSETLKDYLGSPVFRDERKLSGPGVVTGLAWTAMGGATLSIEAVRTHEFARGFKLTGQLGDVMKESADIAYGYIVSHAREFGTDPSFFEKAFIHLHVPAGATPKDGPSAGITMASALLSLARNKPVRRIAMTGELTLTGEVFPIGGVREKLIAARRAGFKEILLPEDNRGEFDEVPEHVKKGFKVHFVSRFEDVAALLFAAKAS</sequence>
<dbReference type="HAMAP" id="MF_01973">
    <property type="entry name" value="lon_bact"/>
    <property type="match status" value="1"/>
</dbReference>
<comment type="function">
    <text evidence="10">ATP-dependent serine protease that mediates the selective degradation of mutant and abnormal proteins as well as certain short-lived regulatory proteins. Required for cellular homeostasis and for survival from DNA damage and developmental changes induced by stress. Degrades polypeptides processively to yield small peptide fragments that are 5 to 10 amino acids long. Binds to DNA in a double-stranded, site-specific manner.</text>
</comment>
<evidence type="ECO:0000256" key="6">
    <source>
        <dbReference type="ARBA" id="ARBA00022825"/>
    </source>
</evidence>
<evidence type="ECO:0000256" key="4">
    <source>
        <dbReference type="ARBA" id="ARBA00022741"/>
    </source>
</evidence>
<dbReference type="Gene3D" id="1.20.58.1480">
    <property type="match status" value="1"/>
</dbReference>
<dbReference type="InterPro" id="IPR046336">
    <property type="entry name" value="Lon_prtase_N_sf"/>
</dbReference>
<dbReference type="PROSITE" id="PS51786">
    <property type="entry name" value="LON_PROTEOLYTIC"/>
    <property type="match status" value="1"/>
</dbReference>
<dbReference type="FunFam" id="1.20.5.5270:FF:000001">
    <property type="entry name" value="Lon protease homolog, mitochondrial"/>
    <property type="match status" value="1"/>
</dbReference>
<dbReference type="SUPFAM" id="SSF52540">
    <property type="entry name" value="P-loop containing nucleoside triphosphate hydrolases"/>
    <property type="match status" value="1"/>
</dbReference>
<evidence type="ECO:0000256" key="9">
    <source>
        <dbReference type="ARBA" id="ARBA00050665"/>
    </source>
</evidence>
<dbReference type="InterPro" id="IPR027543">
    <property type="entry name" value="Lon_bac"/>
</dbReference>
<evidence type="ECO:0000313" key="19">
    <source>
        <dbReference type="EMBL" id="MBK1619212.1"/>
    </source>
</evidence>
<dbReference type="PROSITE" id="PS01046">
    <property type="entry name" value="LON_SER"/>
    <property type="match status" value="1"/>
</dbReference>
<dbReference type="Proteomes" id="UP001138768">
    <property type="component" value="Unassembled WGS sequence"/>
</dbReference>
<dbReference type="NCBIfam" id="TIGR00763">
    <property type="entry name" value="lon"/>
    <property type="match status" value="1"/>
</dbReference>
<dbReference type="InterPro" id="IPR003111">
    <property type="entry name" value="Lon_prtase_N"/>
</dbReference>
<dbReference type="PANTHER" id="PTHR43718">
    <property type="entry name" value="LON PROTEASE"/>
    <property type="match status" value="1"/>
</dbReference>
<dbReference type="PROSITE" id="PS51787">
    <property type="entry name" value="LON_N"/>
    <property type="match status" value="1"/>
</dbReference>
<evidence type="ECO:0000256" key="12">
    <source>
        <dbReference type="PIRSR" id="PIRSR001174-1"/>
    </source>
</evidence>
<evidence type="ECO:0000256" key="15">
    <source>
        <dbReference type="RuleBase" id="RU000591"/>
    </source>
</evidence>
<dbReference type="InterPro" id="IPR020568">
    <property type="entry name" value="Ribosomal_Su5_D2-typ_SF"/>
</dbReference>
<dbReference type="InterPro" id="IPR008268">
    <property type="entry name" value="Peptidase_S16_AS"/>
</dbReference>
<feature type="domain" description="Lon N-terminal" evidence="18">
    <location>
        <begin position="61"/>
        <end position="257"/>
    </location>
</feature>
<dbReference type="GO" id="GO:0004252">
    <property type="term" value="F:serine-type endopeptidase activity"/>
    <property type="evidence" value="ECO:0007669"/>
    <property type="project" value="UniProtKB-UniRule"/>
</dbReference>
<accession>A0A9X0W8X7</accession>
<reference evidence="19 20" key="1">
    <citation type="journal article" date="2020" name="Microorganisms">
        <title>Osmotic Adaptation and Compatible Solute Biosynthesis of Phototrophic Bacteria as Revealed from Genome Analyses.</title>
        <authorList>
            <person name="Imhoff J.F."/>
            <person name="Rahn T."/>
            <person name="Kunzel S."/>
            <person name="Keller A."/>
            <person name="Neulinger S.C."/>
        </authorList>
    </citation>
    <scope>NUCLEOTIDE SEQUENCE [LARGE SCALE GENOMIC DNA]</scope>
    <source>
        <strain evidence="19 20">DSM 25653</strain>
    </source>
</reference>
<evidence type="ECO:0000259" key="17">
    <source>
        <dbReference type="PROSITE" id="PS51786"/>
    </source>
</evidence>
<evidence type="ECO:0000256" key="16">
    <source>
        <dbReference type="SAM" id="MobiDB-lite"/>
    </source>
</evidence>
<protein>
    <recommendedName>
        <fullName evidence="10 11">Lon protease</fullName>
        <ecNumber evidence="10 11">3.4.21.53</ecNumber>
    </recommendedName>
    <alternativeName>
        <fullName evidence="10">ATP-dependent protease La</fullName>
    </alternativeName>
</protein>
<dbReference type="InterPro" id="IPR008269">
    <property type="entry name" value="Lon_proteolytic"/>
</dbReference>
<keyword evidence="2 10" id="KW-0963">Cytoplasm</keyword>
<proteinExistence type="evidence at transcript level"/>
<dbReference type="Gene3D" id="1.10.8.60">
    <property type="match status" value="1"/>
</dbReference>
<evidence type="ECO:0000259" key="18">
    <source>
        <dbReference type="PROSITE" id="PS51787"/>
    </source>
</evidence>
<comment type="subcellular location">
    <subcellularLocation>
        <location evidence="1 10 11">Cytoplasm</location>
    </subcellularLocation>
</comment>
<evidence type="ECO:0000256" key="8">
    <source>
        <dbReference type="ARBA" id="ARBA00023016"/>
    </source>
</evidence>
<keyword evidence="3 10" id="KW-0645">Protease</keyword>
<dbReference type="SUPFAM" id="SSF88697">
    <property type="entry name" value="PUA domain-like"/>
    <property type="match status" value="1"/>
</dbReference>
<evidence type="ECO:0000256" key="1">
    <source>
        <dbReference type="ARBA" id="ARBA00004496"/>
    </source>
</evidence>
<name>A0A9X0W8X7_9GAMM</name>
<evidence type="ECO:0000256" key="10">
    <source>
        <dbReference type="HAMAP-Rule" id="MF_01973"/>
    </source>
</evidence>
<evidence type="ECO:0000256" key="2">
    <source>
        <dbReference type="ARBA" id="ARBA00022490"/>
    </source>
</evidence>
<comment type="subunit">
    <text evidence="10 11">Homohexamer. Organized in a ring with a central cavity.</text>
</comment>
<evidence type="ECO:0000256" key="14">
    <source>
        <dbReference type="PROSITE-ProRule" id="PRU01122"/>
    </source>
</evidence>
<dbReference type="InterPro" id="IPR054594">
    <property type="entry name" value="Lon_lid"/>
</dbReference>
<evidence type="ECO:0000256" key="7">
    <source>
        <dbReference type="ARBA" id="ARBA00022840"/>
    </source>
</evidence>
<dbReference type="InterPro" id="IPR015947">
    <property type="entry name" value="PUA-like_sf"/>
</dbReference>
<keyword evidence="5 10" id="KW-0378">Hydrolase</keyword>
<evidence type="ECO:0000313" key="20">
    <source>
        <dbReference type="Proteomes" id="UP001138768"/>
    </source>
</evidence>
<dbReference type="Pfam" id="PF05362">
    <property type="entry name" value="Lon_C"/>
    <property type="match status" value="1"/>
</dbReference>
<dbReference type="GO" id="GO:0043565">
    <property type="term" value="F:sequence-specific DNA binding"/>
    <property type="evidence" value="ECO:0007669"/>
    <property type="project" value="UniProtKB-UniRule"/>
</dbReference>
<keyword evidence="6 10" id="KW-0720">Serine protease</keyword>
<dbReference type="PANTHER" id="PTHR43718:SF2">
    <property type="entry name" value="LON PROTEASE HOMOLOG, MITOCHONDRIAL"/>
    <property type="match status" value="1"/>
</dbReference>
<dbReference type="InterPro" id="IPR014721">
    <property type="entry name" value="Ribsml_uS5_D2-typ_fold_subgr"/>
</dbReference>
<feature type="binding site" evidence="10 13">
    <location>
        <begin position="410"/>
        <end position="417"/>
    </location>
    <ligand>
        <name>ATP</name>
        <dbReference type="ChEBI" id="CHEBI:30616"/>
    </ligand>
</feature>
<feature type="compositionally biased region" description="Acidic residues" evidence="16">
    <location>
        <begin position="21"/>
        <end position="43"/>
    </location>
</feature>
<evidence type="ECO:0000256" key="3">
    <source>
        <dbReference type="ARBA" id="ARBA00022670"/>
    </source>
</evidence>
<feature type="domain" description="Lon proteolytic" evidence="17">
    <location>
        <begin position="644"/>
        <end position="825"/>
    </location>
</feature>
<dbReference type="GO" id="GO:0016887">
    <property type="term" value="F:ATP hydrolysis activity"/>
    <property type="evidence" value="ECO:0007669"/>
    <property type="project" value="UniProtKB-UniRule"/>
</dbReference>
<dbReference type="PRINTS" id="PR00830">
    <property type="entry name" value="ENDOLAPTASE"/>
</dbReference>
<dbReference type="GO" id="GO:0005524">
    <property type="term" value="F:ATP binding"/>
    <property type="evidence" value="ECO:0007669"/>
    <property type="project" value="UniProtKB-UniRule"/>
</dbReference>
<feature type="compositionally biased region" description="Basic and acidic residues" evidence="16">
    <location>
        <begin position="9"/>
        <end position="20"/>
    </location>
</feature>
<comment type="caution">
    <text evidence="19">The sequence shown here is derived from an EMBL/GenBank/DDBJ whole genome shotgun (WGS) entry which is preliminary data.</text>
</comment>
<dbReference type="InterPro" id="IPR003959">
    <property type="entry name" value="ATPase_AAA_core"/>
</dbReference>
<dbReference type="Gene3D" id="3.40.50.300">
    <property type="entry name" value="P-loop containing nucleotide triphosphate hydrolases"/>
    <property type="match status" value="1"/>
</dbReference>
<dbReference type="GO" id="GO:0034605">
    <property type="term" value="P:cellular response to heat"/>
    <property type="evidence" value="ECO:0007669"/>
    <property type="project" value="UniProtKB-UniRule"/>
</dbReference>
<comment type="induction">
    <text evidence="10">By heat shock.</text>
</comment>